<dbReference type="Gene3D" id="2.60.120.560">
    <property type="entry name" value="Exo-inulinase, domain 1"/>
    <property type="match status" value="1"/>
</dbReference>
<dbReference type="InterPro" id="IPR008902">
    <property type="entry name" value="Rhamnosid_concanavalin"/>
</dbReference>
<dbReference type="OrthoDB" id="9761045at2"/>
<dbReference type="NCBIfam" id="NF038114">
    <property type="entry name" value="rightmost"/>
    <property type="match status" value="1"/>
</dbReference>
<dbReference type="EMBL" id="SDWV01000017">
    <property type="protein sequence ID" value="RYC07146.1"/>
    <property type="molecule type" value="Genomic_DNA"/>
</dbReference>
<dbReference type="Proteomes" id="UP000291101">
    <property type="component" value="Unassembled WGS sequence"/>
</dbReference>
<gene>
    <name evidence="8" type="ORF">EUA94_15725</name>
</gene>
<reference evidence="8 9" key="1">
    <citation type="submission" date="2019-01" db="EMBL/GenBank/DDBJ databases">
        <title>Novel species of Nocardioides.</title>
        <authorList>
            <person name="Liu Q."/>
            <person name="X Y.-H."/>
        </authorList>
    </citation>
    <scope>NUCLEOTIDE SEQUENCE [LARGE SCALE GENOMIC DNA]</scope>
    <source>
        <strain evidence="8 9">HLT2-9</strain>
    </source>
</reference>
<feature type="chain" id="PRO_5020702714" description="alpha-L-rhamnosidase" evidence="4">
    <location>
        <begin position="36"/>
        <end position="1361"/>
    </location>
</feature>
<dbReference type="Pfam" id="PF17390">
    <property type="entry name" value="Bac_rhamnosid_C"/>
    <property type="match status" value="1"/>
</dbReference>
<evidence type="ECO:0000256" key="4">
    <source>
        <dbReference type="SAM" id="SignalP"/>
    </source>
</evidence>
<dbReference type="Gene3D" id="2.60.120.260">
    <property type="entry name" value="Galactose-binding domain-like"/>
    <property type="match status" value="2"/>
</dbReference>
<protein>
    <recommendedName>
        <fullName evidence="2">alpha-L-rhamnosidase</fullName>
        <ecNumber evidence="2">3.2.1.40</ecNumber>
    </recommendedName>
</protein>
<evidence type="ECO:0000256" key="1">
    <source>
        <dbReference type="ARBA" id="ARBA00001445"/>
    </source>
</evidence>
<comment type="caution">
    <text evidence="8">The sequence shown here is derived from an EMBL/GenBank/DDBJ whole genome shotgun (WGS) entry which is preliminary data.</text>
</comment>
<dbReference type="NCBIfam" id="NF047446">
    <property type="entry name" value="barrel_OmpL47"/>
    <property type="match status" value="1"/>
</dbReference>
<dbReference type="Pfam" id="PF17389">
    <property type="entry name" value="Bac_rhamnosid6H"/>
    <property type="match status" value="1"/>
</dbReference>
<feature type="domain" description="Alpha-L-rhamnosidase concanavalin-like" evidence="5">
    <location>
        <begin position="519"/>
        <end position="610"/>
    </location>
</feature>
<dbReference type="EC" id="3.2.1.40" evidence="2"/>
<dbReference type="InterPro" id="IPR035398">
    <property type="entry name" value="Bac_rhamnosid_C"/>
</dbReference>
<feature type="domain" description="Alpha-L-rhamnosidase C-terminal" evidence="7">
    <location>
        <begin position="955"/>
        <end position="1023"/>
    </location>
</feature>
<keyword evidence="4" id="KW-0732">Signal</keyword>
<evidence type="ECO:0000313" key="8">
    <source>
        <dbReference type="EMBL" id="RYC07146.1"/>
    </source>
</evidence>
<evidence type="ECO:0000313" key="9">
    <source>
        <dbReference type="Proteomes" id="UP000291101"/>
    </source>
</evidence>
<evidence type="ECO:0000256" key="2">
    <source>
        <dbReference type="ARBA" id="ARBA00012652"/>
    </source>
</evidence>
<dbReference type="RefSeq" id="WP_129427837.1">
    <property type="nucleotide sequence ID" value="NZ_SDWV01000017.1"/>
</dbReference>
<dbReference type="InterPro" id="IPR013320">
    <property type="entry name" value="ConA-like_dom_sf"/>
</dbReference>
<dbReference type="Gene3D" id="1.50.10.10">
    <property type="match status" value="1"/>
</dbReference>
<dbReference type="Pfam" id="PF25788">
    <property type="entry name" value="Ig_Rha78A_N"/>
    <property type="match status" value="1"/>
</dbReference>
<proteinExistence type="predicted"/>
<sequence>MRKLVTSSLALVLTATAGLLGAVALPAVVPTPATAAPASPGAPSELTVAQLPSPRDVGNLTSPLLGWQVGHARQEAYQVQVAESEDRFGGGDTWDSGRVVSSLSTNVSYAGPALAPAESYVWRVRTWSGETASEWSAVSRFGTAAGGTWGDSRPIWVGEESTSSWTDYTFEGNFRITAQNATIVFRARDASNYLMWQFRGNGLNTLAPHTRVGSTFTQLKSVPLGKTLANNTTYAFRIVASGTTITTYLDGVQVDVTTVTSAFSTGRIGFRTGGTETNSWDDLKVTAASGTVLYQNAFDAPSTDFSCGTVSGGRLAVGTGQNCVYGVASTDWAFLRGEVELADKDVAWATLYATGASTAPTRQFVYKAWLNGTFVGLGPTQPIAGETRYDGYDVTSLVRSGESNALGAIAYTTSDKRFQAHLVVEYVDGSRQTFGTGAGWTAYNGSTVYPAAGSIGTSYFTAPKENIQSAAFPTGFDQPDYHDATWQPAAVKATFTNLQPTPTAKVEHQLKNPEVVVEKSPGNYFIDYGRTWIGGLNLDVDGTAGQVLDVRFGEALLSAQTVRFNMSTGNSYQDRWTLKAGAQHLETWGMRVFRYAEVLGAPTGLGKDDFPALAQVYPYDPEGAQFDSSDDNLNQVWELSRHTVDATNHNLYVDSWSRERGAYEADSYLQMMANFFVSDDPTLGNYSLDYLLTGRTWPTEWPMYTILAFHDSYQQTGDIEALAHNYDRLVPKLPDEWFEASSGLVRKNSGSNGAGSCNDCDIVDWPTGERDGYVFRPYNTVINAISHQSYRDMAEIARALGKTADATAFDAKADAIKAAATARLFDPATGAYRDGLNADGTPINHYAIQASVFATAFGLADDDQATQTAEYIRTRGMACSVYCAAFVLESLYNGDRADVAHAMLTSTGLRSWMNMINKGAGATMEAWDLSLKSNTTYSHPWAASPAYNVPQGMFGIRPTTPGYATFDVRPQPDAVEWAGVRLPTLKGSIGAAHHTVGDRTDVGVNIPGNTTARVFVPGATEGGEPVVYVDGRATAATYERGYLRVDDVTAGCHVLSLAPGEAPGLDAHLTDVCPAGYTAPDLTAPVVTVQTDPAAPTGDNGWFTGAVSVSASASDDRTGDVAIEYGVEEGQWTPYAGPVEAPEGETTFLFRATDEAGNVSGTSSVLVRRDVTAPGLTWSGSVDDGGTYDFGSVPDAPTCQASDALSGEAGCEVTGWSDEVGSHTLVATARDLAGNTTTERRTYVVAPWRLTGFYKPVDMGGVVNVVKAGSTVPLKFEVFAGDTELASTDAILGLRTVQTSCTSSSQDEVETTVTGATELWYDAVEGVFRYNWKTPKAGTGCLRLVVITADSSELTALFRLR</sequence>
<keyword evidence="3" id="KW-0378">Hydrolase</keyword>
<dbReference type="InterPro" id="IPR012341">
    <property type="entry name" value="6hp_glycosidase-like_sf"/>
</dbReference>
<dbReference type="SUPFAM" id="SSF49899">
    <property type="entry name" value="Concanavalin A-like lectins/glucanases"/>
    <property type="match status" value="1"/>
</dbReference>
<dbReference type="GO" id="GO:0030596">
    <property type="term" value="F:alpha-L-rhamnosidase activity"/>
    <property type="evidence" value="ECO:0007669"/>
    <property type="project" value="UniProtKB-EC"/>
</dbReference>
<dbReference type="Gene3D" id="2.60.420.10">
    <property type="entry name" value="Maltose phosphorylase, domain 3"/>
    <property type="match status" value="1"/>
</dbReference>
<dbReference type="PANTHER" id="PTHR33307">
    <property type="entry name" value="ALPHA-RHAMNOSIDASE (EUROFUNG)"/>
    <property type="match status" value="1"/>
</dbReference>
<accession>A0A4Q2SN32</accession>
<feature type="domain" description="Alpha-L-rhamnosidase six-hairpin glycosidase" evidence="6">
    <location>
        <begin position="623"/>
        <end position="946"/>
    </location>
</feature>
<dbReference type="InterPro" id="IPR013783">
    <property type="entry name" value="Ig-like_fold"/>
</dbReference>
<comment type="catalytic activity">
    <reaction evidence="1">
        <text>Hydrolysis of terminal non-reducing alpha-L-rhamnose residues in alpha-L-rhamnosides.</text>
        <dbReference type="EC" id="3.2.1.40"/>
    </reaction>
</comment>
<name>A0A4Q2SN32_9ACTN</name>
<evidence type="ECO:0000259" key="5">
    <source>
        <dbReference type="Pfam" id="PF05592"/>
    </source>
</evidence>
<evidence type="ECO:0000256" key="3">
    <source>
        <dbReference type="ARBA" id="ARBA00022801"/>
    </source>
</evidence>
<dbReference type="PANTHER" id="PTHR33307:SF6">
    <property type="entry name" value="ALPHA-RHAMNOSIDASE (EUROFUNG)-RELATED"/>
    <property type="match status" value="1"/>
</dbReference>
<dbReference type="SUPFAM" id="SSF48208">
    <property type="entry name" value="Six-hairpin glycosidases"/>
    <property type="match status" value="1"/>
</dbReference>
<dbReference type="InterPro" id="IPR058094">
    <property type="entry name" value="Ig-like_OmpL47-like"/>
</dbReference>
<evidence type="ECO:0000259" key="7">
    <source>
        <dbReference type="Pfam" id="PF17390"/>
    </source>
</evidence>
<keyword evidence="9" id="KW-1185">Reference proteome</keyword>
<dbReference type="InterPro" id="IPR035396">
    <property type="entry name" value="Bac_rhamnosid6H"/>
</dbReference>
<dbReference type="Pfam" id="PF05592">
    <property type="entry name" value="Bac_rhamnosid"/>
    <property type="match status" value="1"/>
</dbReference>
<evidence type="ECO:0000259" key="6">
    <source>
        <dbReference type="Pfam" id="PF17389"/>
    </source>
</evidence>
<dbReference type="GO" id="GO:0005975">
    <property type="term" value="P:carbohydrate metabolic process"/>
    <property type="evidence" value="ECO:0007669"/>
    <property type="project" value="InterPro"/>
</dbReference>
<feature type="signal peptide" evidence="4">
    <location>
        <begin position="1"/>
        <end position="35"/>
    </location>
</feature>
<dbReference type="InterPro" id="IPR008928">
    <property type="entry name" value="6-hairpin_glycosidase_sf"/>
</dbReference>
<dbReference type="InterPro" id="IPR016007">
    <property type="entry name" value="Alpha_rhamnosid"/>
</dbReference>
<organism evidence="8 9">
    <name type="scientific">Nocardioides zhouii</name>
    <dbReference type="NCBI Taxonomy" id="1168729"/>
    <lineage>
        <taxon>Bacteria</taxon>
        <taxon>Bacillati</taxon>
        <taxon>Actinomycetota</taxon>
        <taxon>Actinomycetes</taxon>
        <taxon>Propionibacteriales</taxon>
        <taxon>Nocardioidaceae</taxon>
        <taxon>Nocardioides</taxon>
    </lineage>
</organism>
<dbReference type="Gene3D" id="2.60.40.10">
    <property type="entry name" value="Immunoglobulins"/>
    <property type="match status" value="1"/>
</dbReference>